<evidence type="ECO:0000259" key="1">
    <source>
        <dbReference type="Pfam" id="PF00078"/>
    </source>
</evidence>
<name>A0AAV3S246_LITER</name>
<evidence type="ECO:0000313" key="2">
    <source>
        <dbReference type="EMBL" id="GAA0186799.1"/>
    </source>
</evidence>
<reference evidence="2 3" key="1">
    <citation type="submission" date="2024-01" db="EMBL/GenBank/DDBJ databases">
        <title>The complete chloroplast genome sequence of Lithospermum erythrorhizon: insights into the phylogenetic relationship among Boraginaceae species and the maternal lineages of purple gromwells.</title>
        <authorList>
            <person name="Okada T."/>
            <person name="Watanabe K."/>
        </authorList>
    </citation>
    <scope>NUCLEOTIDE SEQUENCE [LARGE SCALE GENOMIC DNA]</scope>
</reference>
<dbReference type="Proteomes" id="UP001454036">
    <property type="component" value="Unassembled WGS sequence"/>
</dbReference>
<gene>
    <name evidence="2" type="ORF">LIER_34087</name>
</gene>
<dbReference type="EMBL" id="BAABME010014045">
    <property type="protein sequence ID" value="GAA0186799.1"/>
    <property type="molecule type" value="Genomic_DNA"/>
</dbReference>
<keyword evidence="3" id="KW-1185">Reference proteome</keyword>
<accession>A0AAV3S246</accession>
<comment type="caution">
    <text evidence="2">The sequence shown here is derived from an EMBL/GenBank/DDBJ whole genome shotgun (WGS) entry which is preliminary data.</text>
</comment>
<dbReference type="PANTHER" id="PTHR46890:SF48">
    <property type="entry name" value="RNA-DIRECTED DNA POLYMERASE"/>
    <property type="match status" value="1"/>
</dbReference>
<dbReference type="Pfam" id="PF00078">
    <property type="entry name" value="RVT_1"/>
    <property type="match status" value="1"/>
</dbReference>
<organism evidence="2 3">
    <name type="scientific">Lithospermum erythrorhizon</name>
    <name type="common">Purple gromwell</name>
    <name type="synonym">Lithospermum officinale var. erythrorhizon</name>
    <dbReference type="NCBI Taxonomy" id="34254"/>
    <lineage>
        <taxon>Eukaryota</taxon>
        <taxon>Viridiplantae</taxon>
        <taxon>Streptophyta</taxon>
        <taxon>Embryophyta</taxon>
        <taxon>Tracheophyta</taxon>
        <taxon>Spermatophyta</taxon>
        <taxon>Magnoliopsida</taxon>
        <taxon>eudicotyledons</taxon>
        <taxon>Gunneridae</taxon>
        <taxon>Pentapetalae</taxon>
        <taxon>asterids</taxon>
        <taxon>lamiids</taxon>
        <taxon>Boraginales</taxon>
        <taxon>Boraginaceae</taxon>
        <taxon>Boraginoideae</taxon>
        <taxon>Lithospermeae</taxon>
        <taxon>Lithospermum</taxon>
    </lineage>
</organism>
<protein>
    <recommendedName>
        <fullName evidence="1">Reverse transcriptase domain-containing protein</fullName>
    </recommendedName>
</protein>
<dbReference type="PANTHER" id="PTHR46890">
    <property type="entry name" value="NON-LTR RETROLELEMENT REVERSE TRANSCRIPTASE-LIKE PROTEIN-RELATED"/>
    <property type="match status" value="1"/>
</dbReference>
<dbReference type="InterPro" id="IPR052343">
    <property type="entry name" value="Retrotransposon-Effector_Assoc"/>
</dbReference>
<evidence type="ECO:0000313" key="3">
    <source>
        <dbReference type="Proteomes" id="UP001454036"/>
    </source>
</evidence>
<dbReference type="AlphaFoldDB" id="A0AAV3S246"/>
<proteinExistence type="predicted"/>
<sequence length="246" mass="28054">MNGNKAPGPDVGDYCFVQYSSKGHCKVSCLSFEETSAKCYLSIQSTFMPDRLITDNILLAYEAHHVLKHKKSGRQDFMSIKLDMLKAYDRIEWSFLRAMLTLVGFSLKWVQLIMDYVELVTYSLLINGEQVGYIRPGSVGAPLSPYLFIICTEELISLLKGACTRGELQGMSLGPRLEPITHLMFSDHTLFLGSATCEEAAKLKGILDTYEAWYGQLVNRQKLTIIFNRNVLRRYQKSHFKYVKHD</sequence>
<feature type="domain" description="Reverse transcriptase" evidence="1">
    <location>
        <begin position="44"/>
        <end position="242"/>
    </location>
</feature>
<dbReference type="InterPro" id="IPR000477">
    <property type="entry name" value="RT_dom"/>
</dbReference>